<evidence type="ECO:0000313" key="3">
    <source>
        <dbReference type="Proteomes" id="UP000002878"/>
    </source>
</evidence>
<sequence length="80" mass="9127">MRSCTRLENHKNTARPASHFNTMNPKAICKHKPTMTVRRLILLFFSDNKKAMANIATAPSSPQTIFNESTSKILFKKSLY</sequence>
<dbReference type="HOGENOM" id="CLU_2582160_0_0_9"/>
<dbReference type="KEGG" id="bqy:MUS_3518"/>
<reference evidence="2 3" key="1">
    <citation type="journal article" date="2012" name="J. Biotechnol.">
        <title>Genome sequence of the plant growth promoting strain Bacillus amyloliquefaciens subsp. plantarum B9601-Y2 and expression of mersacidin and other secondary metabolites.</title>
        <authorList>
            <person name="He P."/>
            <person name="Hao K."/>
            <person name="Blom J."/>
            <person name="Ruckert C."/>
            <person name="Vater J."/>
            <person name="Mao Z."/>
            <person name="Wu Y."/>
            <person name="Hou M."/>
            <person name="He P."/>
            <person name="He Y."/>
            <person name="Borriss R."/>
        </authorList>
    </citation>
    <scope>NUCLEOTIDE SEQUENCE [LARGE SCALE GENOMIC DNA]</scope>
    <source>
        <strain evidence="2">Y2</strain>
    </source>
</reference>
<dbReference type="EMBL" id="CP003332">
    <property type="protein sequence ID" value="AFJ63389.1"/>
    <property type="molecule type" value="Genomic_DNA"/>
</dbReference>
<accession>I2C9R5</accession>
<feature type="compositionally biased region" description="Basic and acidic residues" evidence="1">
    <location>
        <begin position="1"/>
        <end position="11"/>
    </location>
</feature>
<name>I2C9R5_BACAY</name>
<gene>
    <name evidence="2" type="ORF">MUS_3518</name>
</gene>
<organism evidence="2 3">
    <name type="scientific">Bacillus amyloliquefaciens (strain Y2)</name>
    <name type="common">Bacillus amyloliquefaciens subsp. plantarum (strain B9601-Y2)</name>
    <dbReference type="NCBI Taxonomy" id="1155777"/>
    <lineage>
        <taxon>Bacteria</taxon>
        <taxon>Bacillati</taxon>
        <taxon>Bacillota</taxon>
        <taxon>Bacilli</taxon>
        <taxon>Bacillales</taxon>
        <taxon>Bacillaceae</taxon>
        <taxon>Bacillus</taxon>
        <taxon>Bacillus amyloliquefaciens group</taxon>
    </lineage>
</organism>
<dbReference type="AlphaFoldDB" id="I2C9R5"/>
<evidence type="ECO:0000313" key="2">
    <source>
        <dbReference type="EMBL" id="AFJ63389.1"/>
    </source>
</evidence>
<dbReference type="Proteomes" id="UP000002878">
    <property type="component" value="Chromosome"/>
</dbReference>
<protein>
    <submittedName>
        <fullName evidence="2">Uncharacterized protein</fullName>
    </submittedName>
</protein>
<proteinExistence type="predicted"/>
<feature type="region of interest" description="Disordered" evidence="1">
    <location>
        <begin position="1"/>
        <end position="20"/>
    </location>
</feature>
<evidence type="ECO:0000256" key="1">
    <source>
        <dbReference type="SAM" id="MobiDB-lite"/>
    </source>
</evidence>